<name>A0ACB8XD09_ARCLA</name>
<sequence>MAKSRTGTPLATIADSHSPAAPDYRYPTLHPLNVAFVRLCSLSTTPHKGILLLDSFHPLVLLWLGFYKSFDRRFPPPRVHQNRRRFRLRRPLQNRSFTAARNISHVSETDHSVSHRTTSTATKIEAIATATPTDDGEISTCTTFESFLAFIWHDVFACFCSAMFS</sequence>
<proteinExistence type="predicted"/>
<reference evidence="2" key="1">
    <citation type="journal article" date="2022" name="Mol. Ecol. Resour.">
        <title>The genomes of chicory, endive, great burdock and yacon provide insights into Asteraceae palaeo-polyploidization history and plant inulin production.</title>
        <authorList>
            <person name="Fan W."/>
            <person name="Wang S."/>
            <person name="Wang H."/>
            <person name="Wang A."/>
            <person name="Jiang F."/>
            <person name="Liu H."/>
            <person name="Zhao H."/>
            <person name="Xu D."/>
            <person name="Zhang Y."/>
        </authorList>
    </citation>
    <scope>NUCLEOTIDE SEQUENCE [LARGE SCALE GENOMIC DNA]</scope>
    <source>
        <strain evidence="2">cv. Niubang</strain>
    </source>
</reference>
<protein>
    <submittedName>
        <fullName evidence="1">Uncharacterized protein</fullName>
    </submittedName>
</protein>
<organism evidence="1 2">
    <name type="scientific">Arctium lappa</name>
    <name type="common">Greater burdock</name>
    <name type="synonym">Lappa major</name>
    <dbReference type="NCBI Taxonomy" id="4217"/>
    <lineage>
        <taxon>Eukaryota</taxon>
        <taxon>Viridiplantae</taxon>
        <taxon>Streptophyta</taxon>
        <taxon>Embryophyta</taxon>
        <taxon>Tracheophyta</taxon>
        <taxon>Spermatophyta</taxon>
        <taxon>Magnoliopsida</taxon>
        <taxon>eudicotyledons</taxon>
        <taxon>Gunneridae</taxon>
        <taxon>Pentapetalae</taxon>
        <taxon>asterids</taxon>
        <taxon>campanulids</taxon>
        <taxon>Asterales</taxon>
        <taxon>Asteraceae</taxon>
        <taxon>Carduoideae</taxon>
        <taxon>Cardueae</taxon>
        <taxon>Arctiinae</taxon>
        <taxon>Arctium</taxon>
    </lineage>
</organism>
<evidence type="ECO:0000313" key="1">
    <source>
        <dbReference type="EMBL" id="KAI3664858.1"/>
    </source>
</evidence>
<comment type="caution">
    <text evidence="1">The sequence shown here is derived from an EMBL/GenBank/DDBJ whole genome shotgun (WGS) entry which is preliminary data.</text>
</comment>
<dbReference type="Proteomes" id="UP001055879">
    <property type="component" value="Linkage Group LG18"/>
</dbReference>
<reference evidence="1 2" key="2">
    <citation type="journal article" date="2022" name="Mol. Ecol. Resour.">
        <title>The genomes of chicory, endive, great burdock and yacon provide insights into Asteraceae paleo-polyploidization history and plant inulin production.</title>
        <authorList>
            <person name="Fan W."/>
            <person name="Wang S."/>
            <person name="Wang H."/>
            <person name="Wang A."/>
            <person name="Jiang F."/>
            <person name="Liu H."/>
            <person name="Zhao H."/>
            <person name="Xu D."/>
            <person name="Zhang Y."/>
        </authorList>
    </citation>
    <scope>NUCLEOTIDE SEQUENCE [LARGE SCALE GENOMIC DNA]</scope>
    <source>
        <strain evidence="2">cv. Niubang</strain>
    </source>
</reference>
<keyword evidence="2" id="KW-1185">Reference proteome</keyword>
<gene>
    <name evidence="1" type="ORF">L6452_43467</name>
</gene>
<accession>A0ACB8XD09</accession>
<dbReference type="EMBL" id="CM042064">
    <property type="protein sequence ID" value="KAI3664858.1"/>
    <property type="molecule type" value="Genomic_DNA"/>
</dbReference>
<evidence type="ECO:0000313" key="2">
    <source>
        <dbReference type="Proteomes" id="UP001055879"/>
    </source>
</evidence>